<dbReference type="AlphaFoldDB" id="A0A7C4NPE4"/>
<evidence type="ECO:0000256" key="2">
    <source>
        <dbReference type="SAM" id="Phobius"/>
    </source>
</evidence>
<gene>
    <name evidence="3" type="ORF">ENU20_03625</name>
</gene>
<comment type="caution">
    <text evidence="3">The sequence shown here is derived from an EMBL/GenBank/DDBJ whole genome shotgun (WGS) entry which is preliminary data.</text>
</comment>
<evidence type="ECO:0000313" key="3">
    <source>
        <dbReference type="EMBL" id="HGQ74148.1"/>
    </source>
</evidence>
<keyword evidence="2" id="KW-1133">Transmembrane helix</keyword>
<reference evidence="3" key="1">
    <citation type="journal article" date="2020" name="mSystems">
        <title>Genome- and Community-Level Interaction Insights into Carbon Utilization and Element Cycling Functions of Hydrothermarchaeota in Hydrothermal Sediment.</title>
        <authorList>
            <person name="Zhou Z."/>
            <person name="Liu Y."/>
            <person name="Xu W."/>
            <person name="Pan J."/>
            <person name="Luo Z.H."/>
            <person name="Li M."/>
        </authorList>
    </citation>
    <scope>NUCLEOTIDE SEQUENCE [LARGE SCALE GENOMIC DNA]</scope>
    <source>
        <strain evidence="3">SpSt-648</strain>
    </source>
</reference>
<keyword evidence="2" id="KW-0472">Membrane</keyword>
<name>A0A7C4NPE4_STAMA</name>
<feature type="transmembrane region" description="Helical" evidence="2">
    <location>
        <begin position="7"/>
        <end position="27"/>
    </location>
</feature>
<sequence length="208" mass="21727">MPINMKIVVPIVVVVVVIVALAALLVLRPGGLGGGVGAPGGGGATGTATETTQTETTTGGGTGGTVRAGLSIDHATIPNVKWRNETGILIVEIRNIKVTGYGKLYGNATVNIKAGGESKSFHTNYSQTPITIGGVYYISITVRIEDEKFAGKVVSEFKGIDIFLYYEDPETGSCKHIIGAWTARDLGLEEETTTPIRTRPGGGGPEPW</sequence>
<dbReference type="EMBL" id="DTBP01000023">
    <property type="protein sequence ID" value="HGQ74148.1"/>
    <property type="molecule type" value="Genomic_DNA"/>
</dbReference>
<feature type="compositionally biased region" description="Low complexity" evidence="1">
    <location>
        <begin position="46"/>
        <end position="57"/>
    </location>
</feature>
<keyword evidence="2" id="KW-0812">Transmembrane</keyword>
<protein>
    <submittedName>
        <fullName evidence="3">Uncharacterized protein</fullName>
    </submittedName>
</protein>
<accession>A0A7C4NPE4</accession>
<organism evidence="3">
    <name type="scientific">Staphylothermus marinus</name>
    <dbReference type="NCBI Taxonomy" id="2280"/>
    <lineage>
        <taxon>Archaea</taxon>
        <taxon>Thermoproteota</taxon>
        <taxon>Thermoprotei</taxon>
        <taxon>Desulfurococcales</taxon>
        <taxon>Desulfurococcaceae</taxon>
        <taxon>Staphylothermus</taxon>
    </lineage>
</organism>
<feature type="region of interest" description="Disordered" evidence="1">
    <location>
        <begin position="41"/>
        <end position="65"/>
    </location>
</feature>
<proteinExistence type="predicted"/>
<evidence type="ECO:0000256" key="1">
    <source>
        <dbReference type="SAM" id="MobiDB-lite"/>
    </source>
</evidence>